<feature type="non-terminal residue" evidence="2">
    <location>
        <position position="1"/>
    </location>
</feature>
<name>A0A0B7A6V1_9EUPU</name>
<evidence type="ECO:0000256" key="1">
    <source>
        <dbReference type="SAM" id="SignalP"/>
    </source>
</evidence>
<dbReference type="AlphaFoldDB" id="A0A0B7A6V1"/>
<gene>
    <name evidence="2" type="primary">ORF96854</name>
</gene>
<keyword evidence="1" id="KW-0732">Signal</keyword>
<dbReference type="EMBL" id="HACG01028881">
    <property type="protein sequence ID" value="CEK75746.1"/>
    <property type="molecule type" value="Transcribed_RNA"/>
</dbReference>
<protein>
    <submittedName>
        <fullName evidence="2">Uncharacterized protein</fullName>
    </submittedName>
</protein>
<evidence type="ECO:0000313" key="2">
    <source>
        <dbReference type="EMBL" id="CEK75746.1"/>
    </source>
</evidence>
<proteinExistence type="predicted"/>
<sequence length="135" mass="15463">FVYTLLGTYRSSIMQSTLAICSIMMMMFLLVEKSQASPVASAQFGYYDYNYSWFPFDYEDYSTNEYTTPGYGTVYTNVYNSVQEGAAVEFGYADIEQANFAFINGNVGYASYVSFGNSDDSSEEFDFYDYPTIYW</sequence>
<organism evidence="2">
    <name type="scientific">Arion vulgaris</name>
    <dbReference type="NCBI Taxonomy" id="1028688"/>
    <lineage>
        <taxon>Eukaryota</taxon>
        <taxon>Metazoa</taxon>
        <taxon>Spiralia</taxon>
        <taxon>Lophotrochozoa</taxon>
        <taxon>Mollusca</taxon>
        <taxon>Gastropoda</taxon>
        <taxon>Heterobranchia</taxon>
        <taxon>Euthyneura</taxon>
        <taxon>Panpulmonata</taxon>
        <taxon>Eupulmonata</taxon>
        <taxon>Stylommatophora</taxon>
        <taxon>Helicina</taxon>
        <taxon>Arionoidea</taxon>
        <taxon>Arionidae</taxon>
        <taxon>Arion</taxon>
    </lineage>
</organism>
<reference evidence="2" key="1">
    <citation type="submission" date="2014-12" db="EMBL/GenBank/DDBJ databases">
        <title>Insight into the proteome of Arion vulgaris.</title>
        <authorList>
            <person name="Aradska J."/>
            <person name="Bulat T."/>
            <person name="Smidak R."/>
            <person name="Sarate P."/>
            <person name="Gangsoo J."/>
            <person name="Sialana F."/>
            <person name="Bilban M."/>
            <person name="Lubec G."/>
        </authorList>
    </citation>
    <scope>NUCLEOTIDE SEQUENCE</scope>
    <source>
        <tissue evidence="2">Skin</tissue>
    </source>
</reference>
<feature type="chain" id="PRO_5002111101" evidence="1">
    <location>
        <begin position="37"/>
        <end position="135"/>
    </location>
</feature>
<feature type="signal peptide" evidence="1">
    <location>
        <begin position="1"/>
        <end position="36"/>
    </location>
</feature>
<accession>A0A0B7A6V1</accession>